<evidence type="ECO:0000313" key="2">
    <source>
        <dbReference type="EMBL" id="KZP02572.1"/>
    </source>
</evidence>
<organism evidence="2 3">
    <name type="scientific">Athelia psychrophila</name>
    <dbReference type="NCBI Taxonomy" id="1759441"/>
    <lineage>
        <taxon>Eukaryota</taxon>
        <taxon>Fungi</taxon>
        <taxon>Dikarya</taxon>
        <taxon>Basidiomycota</taxon>
        <taxon>Agaricomycotina</taxon>
        <taxon>Agaricomycetes</taxon>
        <taxon>Agaricomycetidae</taxon>
        <taxon>Atheliales</taxon>
        <taxon>Atheliaceae</taxon>
        <taxon>Athelia</taxon>
    </lineage>
</organism>
<dbReference type="AlphaFoldDB" id="A0A167T522"/>
<protein>
    <submittedName>
        <fullName evidence="2">Uncharacterized protein</fullName>
    </submittedName>
</protein>
<accession>A0A167T522</accession>
<dbReference type="EMBL" id="KV418454">
    <property type="protein sequence ID" value="KZP02572.1"/>
    <property type="molecule type" value="Genomic_DNA"/>
</dbReference>
<feature type="compositionally biased region" description="Polar residues" evidence="1">
    <location>
        <begin position="1"/>
        <end position="18"/>
    </location>
</feature>
<proteinExistence type="predicted"/>
<feature type="region of interest" description="Disordered" evidence="1">
    <location>
        <begin position="1"/>
        <end position="23"/>
    </location>
</feature>
<evidence type="ECO:0000256" key="1">
    <source>
        <dbReference type="SAM" id="MobiDB-lite"/>
    </source>
</evidence>
<keyword evidence="3" id="KW-1185">Reference proteome</keyword>
<evidence type="ECO:0000313" key="3">
    <source>
        <dbReference type="Proteomes" id="UP000076532"/>
    </source>
</evidence>
<dbReference type="Proteomes" id="UP000076532">
    <property type="component" value="Unassembled WGS sequence"/>
</dbReference>
<sequence>MTLSQSWQLQGPQDTNFTWHPPPGYRKAGWQPDTLEFRHYKAFHKEFLLHAPRPSPEVQQSTILKHFKGDTKSYWDNELQDKDIDIHTIILIHALQKGVIKPKSVTHLGGRNLRGPQHVKFGIRNGSRQFMTAQQP</sequence>
<name>A0A167T522_9AGAM</name>
<gene>
    <name evidence="2" type="ORF">FIBSPDRAFT_905723</name>
</gene>
<reference evidence="2 3" key="1">
    <citation type="journal article" date="2016" name="Mol. Biol. Evol.">
        <title>Comparative Genomics of Early-Diverging Mushroom-Forming Fungi Provides Insights into the Origins of Lignocellulose Decay Capabilities.</title>
        <authorList>
            <person name="Nagy L.G."/>
            <person name="Riley R."/>
            <person name="Tritt A."/>
            <person name="Adam C."/>
            <person name="Daum C."/>
            <person name="Floudas D."/>
            <person name="Sun H."/>
            <person name="Yadav J.S."/>
            <person name="Pangilinan J."/>
            <person name="Larsson K.H."/>
            <person name="Matsuura K."/>
            <person name="Barry K."/>
            <person name="Labutti K."/>
            <person name="Kuo R."/>
            <person name="Ohm R.A."/>
            <person name="Bhattacharya S.S."/>
            <person name="Shirouzu T."/>
            <person name="Yoshinaga Y."/>
            <person name="Martin F.M."/>
            <person name="Grigoriev I.V."/>
            <person name="Hibbett D.S."/>
        </authorList>
    </citation>
    <scope>NUCLEOTIDE SEQUENCE [LARGE SCALE GENOMIC DNA]</scope>
    <source>
        <strain evidence="2 3">CBS 109695</strain>
    </source>
</reference>